<evidence type="ECO:0000256" key="4">
    <source>
        <dbReference type="ARBA" id="ARBA00022723"/>
    </source>
</evidence>
<evidence type="ECO:0000256" key="5">
    <source>
        <dbReference type="ARBA" id="ARBA00022801"/>
    </source>
</evidence>
<dbReference type="Pfam" id="PF07687">
    <property type="entry name" value="M20_dimer"/>
    <property type="match status" value="1"/>
</dbReference>
<evidence type="ECO:0000313" key="10">
    <source>
        <dbReference type="Proteomes" id="UP001595956"/>
    </source>
</evidence>
<dbReference type="InterPro" id="IPR050072">
    <property type="entry name" value="Peptidase_M20A"/>
</dbReference>
<evidence type="ECO:0000313" key="9">
    <source>
        <dbReference type="EMBL" id="MFC5492093.1"/>
    </source>
</evidence>
<dbReference type="InterPro" id="IPR011650">
    <property type="entry name" value="Peptidase_M20_dimer"/>
</dbReference>
<reference evidence="10" key="1">
    <citation type="journal article" date="2019" name="Int. J. Syst. Evol. Microbiol.">
        <title>The Global Catalogue of Microorganisms (GCM) 10K type strain sequencing project: providing services to taxonomists for standard genome sequencing and annotation.</title>
        <authorList>
            <consortium name="The Broad Institute Genomics Platform"/>
            <consortium name="The Broad Institute Genome Sequencing Center for Infectious Disease"/>
            <person name="Wu L."/>
            <person name="Ma J."/>
        </authorList>
    </citation>
    <scope>NUCLEOTIDE SEQUENCE [LARGE SCALE GENOMIC DNA]</scope>
    <source>
        <strain evidence="10">KACC 13778</strain>
    </source>
</reference>
<dbReference type="SUPFAM" id="SSF55031">
    <property type="entry name" value="Bacterial exopeptidase dimerisation domain"/>
    <property type="match status" value="1"/>
</dbReference>
<dbReference type="NCBIfam" id="TIGR01910">
    <property type="entry name" value="DapE-ArgE"/>
    <property type="match status" value="1"/>
</dbReference>
<evidence type="ECO:0000256" key="1">
    <source>
        <dbReference type="ARBA" id="ARBA00001941"/>
    </source>
</evidence>
<evidence type="ECO:0000256" key="6">
    <source>
        <dbReference type="ARBA" id="ARBA00022833"/>
    </source>
</evidence>
<comment type="caution">
    <text evidence="9">The sequence shown here is derived from an EMBL/GenBank/DDBJ whole genome shotgun (WGS) entry which is preliminary data.</text>
</comment>
<comment type="cofactor">
    <cofactor evidence="2">
        <name>Zn(2+)</name>
        <dbReference type="ChEBI" id="CHEBI:29105"/>
    </cofactor>
</comment>
<dbReference type="PANTHER" id="PTHR43808">
    <property type="entry name" value="ACETYLORNITHINE DEACETYLASE"/>
    <property type="match status" value="1"/>
</dbReference>
<dbReference type="Pfam" id="PF01546">
    <property type="entry name" value="Peptidase_M20"/>
    <property type="match status" value="1"/>
</dbReference>
<comment type="cofactor">
    <cofactor evidence="1">
        <name>Co(2+)</name>
        <dbReference type="ChEBI" id="CHEBI:48828"/>
    </cofactor>
</comment>
<evidence type="ECO:0000256" key="3">
    <source>
        <dbReference type="ARBA" id="ARBA00006247"/>
    </source>
</evidence>
<dbReference type="PANTHER" id="PTHR43808:SF25">
    <property type="entry name" value="PEPTIDASE M20 DIMERISATION DOMAIN-CONTAINING PROTEIN"/>
    <property type="match status" value="1"/>
</dbReference>
<dbReference type="InterPro" id="IPR010182">
    <property type="entry name" value="ArgE/DapE"/>
</dbReference>
<name>A0ABW0MXE8_9ACTN</name>
<sequence>MSHRDLSDLELRALAFVDERELVRDLVNLIAVPSVSGSDAESDVQHLIAKQLGELDLDIDLWSLDLPRLTSDPAFPGWEATRTESWGLVATSGEGEPELVLQGHVDVVPGGDLTQWRHDPFTATVEGRDVHGRGTCDMKAGVVANLAAVRAIRASGITLSKPYALHLVVGEEDGGLGAFATLDRGHRGRACIITEPTSGTITTANAGALTFELRVPGVATHGSTAYAGVSALEKFFPLHAALAALEDRRNRDVHPLMAEYPVAYPLSIGKVSCGDWASSVPDLLVAEGRLGIALGEDPDAARAELEEAVATAAASDPFLREHPPTVAWTGGQFASGAYAEADRALYDLVATAHADVTRGPRPRERGAPYGSDLRLYAGAGVPTLHYGPGDVRLAHGPEESVPIDELVAVTESLVLALLRTCR</sequence>
<protein>
    <submittedName>
        <fullName evidence="9">ArgE/DapE family deacylase</fullName>
    </submittedName>
</protein>
<keyword evidence="5" id="KW-0378">Hydrolase</keyword>
<keyword evidence="6" id="KW-0862">Zinc</keyword>
<feature type="domain" description="Peptidase M20 dimerisation" evidence="8">
    <location>
        <begin position="204"/>
        <end position="315"/>
    </location>
</feature>
<dbReference type="EMBL" id="JBHSMD010000001">
    <property type="protein sequence ID" value="MFC5492093.1"/>
    <property type="molecule type" value="Genomic_DNA"/>
</dbReference>
<keyword evidence="7" id="KW-0170">Cobalt</keyword>
<comment type="similarity">
    <text evidence="3">Belongs to the peptidase M20A family.</text>
</comment>
<proteinExistence type="inferred from homology"/>
<organism evidence="9 10">
    <name type="scientific">Nocardioides caricicola</name>
    <dbReference type="NCBI Taxonomy" id="634770"/>
    <lineage>
        <taxon>Bacteria</taxon>
        <taxon>Bacillati</taxon>
        <taxon>Actinomycetota</taxon>
        <taxon>Actinomycetes</taxon>
        <taxon>Propionibacteriales</taxon>
        <taxon>Nocardioidaceae</taxon>
        <taxon>Nocardioides</taxon>
    </lineage>
</organism>
<dbReference type="InterPro" id="IPR036264">
    <property type="entry name" value="Bact_exopeptidase_dim_dom"/>
</dbReference>
<evidence type="ECO:0000256" key="7">
    <source>
        <dbReference type="ARBA" id="ARBA00023285"/>
    </source>
</evidence>
<evidence type="ECO:0000256" key="2">
    <source>
        <dbReference type="ARBA" id="ARBA00001947"/>
    </source>
</evidence>
<dbReference type="InterPro" id="IPR002933">
    <property type="entry name" value="Peptidase_M20"/>
</dbReference>
<dbReference type="Proteomes" id="UP001595956">
    <property type="component" value="Unassembled WGS sequence"/>
</dbReference>
<gene>
    <name evidence="9" type="ORF">ACFPKY_03225</name>
</gene>
<dbReference type="SUPFAM" id="SSF53187">
    <property type="entry name" value="Zn-dependent exopeptidases"/>
    <property type="match status" value="1"/>
</dbReference>
<dbReference type="Gene3D" id="3.40.630.10">
    <property type="entry name" value="Zn peptidases"/>
    <property type="match status" value="1"/>
</dbReference>
<evidence type="ECO:0000259" key="8">
    <source>
        <dbReference type="Pfam" id="PF07687"/>
    </source>
</evidence>
<keyword evidence="4" id="KW-0479">Metal-binding</keyword>
<keyword evidence="10" id="KW-1185">Reference proteome</keyword>
<dbReference type="Gene3D" id="3.30.70.360">
    <property type="match status" value="1"/>
</dbReference>
<accession>A0ABW0MXE8</accession>
<dbReference type="RefSeq" id="WP_345177357.1">
    <property type="nucleotide sequence ID" value="NZ_BAABFQ010000006.1"/>
</dbReference>